<protein>
    <submittedName>
        <fullName evidence="2">Uncharacterized protein</fullName>
    </submittedName>
</protein>
<sequence>MPANSCPDSYMQPGRKSQFVVASPRE</sequence>
<organism evidence="2">
    <name type="scientific">Anguilla anguilla</name>
    <name type="common">European freshwater eel</name>
    <name type="synonym">Muraena anguilla</name>
    <dbReference type="NCBI Taxonomy" id="7936"/>
    <lineage>
        <taxon>Eukaryota</taxon>
        <taxon>Metazoa</taxon>
        <taxon>Chordata</taxon>
        <taxon>Craniata</taxon>
        <taxon>Vertebrata</taxon>
        <taxon>Euteleostomi</taxon>
        <taxon>Actinopterygii</taxon>
        <taxon>Neopterygii</taxon>
        <taxon>Teleostei</taxon>
        <taxon>Anguilliformes</taxon>
        <taxon>Anguillidae</taxon>
        <taxon>Anguilla</taxon>
    </lineage>
</organism>
<dbReference type="EMBL" id="GBXM01082409">
    <property type="protein sequence ID" value="JAH26168.1"/>
    <property type="molecule type" value="Transcribed_RNA"/>
</dbReference>
<name>A0A0E9P536_ANGAN</name>
<reference evidence="2" key="1">
    <citation type="submission" date="2014-11" db="EMBL/GenBank/DDBJ databases">
        <authorList>
            <person name="Amaro Gonzalez C."/>
        </authorList>
    </citation>
    <scope>NUCLEOTIDE SEQUENCE</scope>
</reference>
<dbReference type="EMBL" id="GBXM01109106">
    <property type="protein sequence ID" value="JAG99470.1"/>
    <property type="molecule type" value="Transcribed_RNA"/>
</dbReference>
<feature type="region of interest" description="Disordered" evidence="1">
    <location>
        <begin position="1"/>
        <end position="26"/>
    </location>
</feature>
<dbReference type="AlphaFoldDB" id="A0A0E9P536"/>
<evidence type="ECO:0000313" key="2">
    <source>
        <dbReference type="EMBL" id="JAG99470.1"/>
    </source>
</evidence>
<accession>A0A0E9P536</accession>
<reference evidence="2" key="2">
    <citation type="journal article" date="2015" name="Fish Shellfish Immunol.">
        <title>Early steps in the European eel (Anguilla anguilla)-Vibrio vulnificus interaction in the gills: Role of the RtxA13 toxin.</title>
        <authorList>
            <person name="Callol A."/>
            <person name="Pajuelo D."/>
            <person name="Ebbesson L."/>
            <person name="Teles M."/>
            <person name="MacKenzie S."/>
            <person name="Amaro C."/>
        </authorList>
    </citation>
    <scope>NUCLEOTIDE SEQUENCE</scope>
</reference>
<evidence type="ECO:0000256" key="1">
    <source>
        <dbReference type="SAM" id="MobiDB-lite"/>
    </source>
</evidence>
<proteinExistence type="predicted"/>
<dbReference type="EMBL" id="GBXM01091995">
    <property type="protein sequence ID" value="JAH16582.1"/>
    <property type="molecule type" value="Transcribed_RNA"/>
</dbReference>